<feature type="transmembrane region" description="Helical" evidence="2">
    <location>
        <begin position="65"/>
        <end position="90"/>
    </location>
</feature>
<evidence type="ECO:0000256" key="2">
    <source>
        <dbReference type="SAM" id="Phobius"/>
    </source>
</evidence>
<proteinExistence type="predicted"/>
<accession>A0A9Q0AV45</accession>
<comment type="caution">
    <text evidence="3">The sequence shown here is derived from an EMBL/GenBank/DDBJ whole genome shotgun (WGS) entry which is preliminary data.</text>
</comment>
<keyword evidence="4" id="KW-1185">Reference proteome</keyword>
<organism evidence="3 4">
    <name type="scientific">Neoarthrinium moseri</name>
    <dbReference type="NCBI Taxonomy" id="1658444"/>
    <lineage>
        <taxon>Eukaryota</taxon>
        <taxon>Fungi</taxon>
        <taxon>Dikarya</taxon>
        <taxon>Ascomycota</taxon>
        <taxon>Pezizomycotina</taxon>
        <taxon>Sordariomycetes</taxon>
        <taxon>Xylariomycetidae</taxon>
        <taxon>Amphisphaeriales</taxon>
        <taxon>Apiosporaceae</taxon>
        <taxon>Neoarthrinium</taxon>
    </lineage>
</organism>
<dbReference type="Pfam" id="PF11374">
    <property type="entry name" value="DUF3176"/>
    <property type="match status" value="1"/>
</dbReference>
<keyword evidence="2" id="KW-0812">Transmembrane</keyword>
<keyword evidence="2" id="KW-1133">Transmembrane helix</keyword>
<dbReference type="AlphaFoldDB" id="A0A9Q0AV45"/>
<feature type="region of interest" description="Disordered" evidence="1">
    <location>
        <begin position="1"/>
        <end position="54"/>
    </location>
</feature>
<sequence>MDRQSYNLLGPGHPRRQSSPSRNDGSRRTRNQGWDENQRLAKPPPQVSERKVPEPKRTAQSLNWFGFWVWELAALALICIALVALVVTLYPHQGKPLPEWPFDISINALLSIYSLVFKGALLFVVASCLGQLQWKWFSSERPLYDLVRYDEATRGPWGSVVLLWSQKFRQPLTTLAIALTVAAVAIDPIIQQFISLTDCSAVLTSESSTIPRTSLFNPMTASLGNEAAMSSEELEVALNARVNSQTSEITSECTTGNCTFTQVYSTLGYCGYCKDSSHDIVFNQTCYQHNRTESRHGYGAYSYFQDCATGQFENISSTLPSGVSSVFSSEIQIGESVDLLKMDFHEEDYADVSDPVGSVTAFRADLLVGKTIMSGKGIDILTGKNFTDCNGTASKNTWRCRGYGAATCRLQPCVRRYNATVTAGRLTEQLLDYSPDIPWGSGHHTTMGSSSFWALLDTRCVSAEEEARVVEQGYHMNGSTPWIPFNITSPLSASNEDTGELLQSLLEKKCLFLVGEGFTSSLGSHMAFKLGTIKGVIGGASLTAGQGAGVPQGPPMLQRIYDYGRVDLDHIQSTYNLIAEGLTEYIRMHGNASFSEPATGQVHHFATCLNVTWQWIAFPAVLSLATLVLFVLTVATTTAQKMPVWKSSPLAWICRGPTTAGWSSRDEGDGPPLTKHGMEAWSKTFAVKLSGRDDPVIKRDLMPYASRREHWIGR</sequence>
<evidence type="ECO:0000313" key="3">
    <source>
        <dbReference type="EMBL" id="KAI1879841.1"/>
    </source>
</evidence>
<dbReference type="Proteomes" id="UP000829685">
    <property type="component" value="Unassembled WGS sequence"/>
</dbReference>
<dbReference type="EMBL" id="JAFIMR010000003">
    <property type="protein sequence ID" value="KAI1879841.1"/>
    <property type="molecule type" value="Genomic_DNA"/>
</dbReference>
<name>A0A9Q0AV45_9PEZI</name>
<protein>
    <submittedName>
        <fullName evidence="3">Uncharacterized protein</fullName>
    </submittedName>
</protein>
<dbReference type="PANTHER" id="PTHR35394:SF5">
    <property type="entry name" value="DUF3176 DOMAIN-CONTAINING PROTEIN"/>
    <property type="match status" value="1"/>
</dbReference>
<reference evidence="3" key="1">
    <citation type="submission" date="2021-03" db="EMBL/GenBank/DDBJ databases">
        <title>Revisited historic fungal species revealed as producer of novel bioactive compounds through whole genome sequencing and comparative genomics.</title>
        <authorList>
            <person name="Vignolle G.A."/>
            <person name="Hochenegger N."/>
            <person name="Mach R.L."/>
            <person name="Mach-Aigner A.R."/>
            <person name="Javad Rahimi M."/>
            <person name="Salim K.A."/>
            <person name="Chan C.M."/>
            <person name="Lim L.B.L."/>
            <person name="Cai F."/>
            <person name="Druzhinina I.S."/>
            <person name="U'Ren J.M."/>
            <person name="Derntl C."/>
        </authorList>
    </citation>
    <scope>NUCLEOTIDE SEQUENCE</scope>
    <source>
        <strain evidence="3">TUCIM 5799</strain>
    </source>
</reference>
<keyword evidence="2" id="KW-0472">Membrane</keyword>
<evidence type="ECO:0000313" key="4">
    <source>
        <dbReference type="Proteomes" id="UP000829685"/>
    </source>
</evidence>
<gene>
    <name evidence="3" type="ORF">JX265_001462</name>
</gene>
<feature type="transmembrane region" description="Helical" evidence="2">
    <location>
        <begin position="110"/>
        <end position="132"/>
    </location>
</feature>
<feature type="transmembrane region" description="Helical" evidence="2">
    <location>
        <begin position="172"/>
        <end position="190"/>
    </location>
</feature>
<dbReference type="InterPro" id="IPR021514">
    <property type="entry name" value="DUF3176"/>
</dbReference>
<evidence type="ECO:0000256" key="1">
    <source>
        <dbReference type="SAM" id="MobiDB-lite"/>
    </source>
</evidence>
<dbReference type="PANTHER" id="PTHR35394">
    <property type="entry name" value="DUF3176 DOMAIN-CONTAINING PROTEIN"/>
    <property type="match status" value="1"/>
</dbReference>
<feature type="transmembrane region" description="Helical" evidence="2">
    <location>
        <begin position="613"/>
        <end position="636"/>
    </location>
</feature>